<evidence type="ECO:0000313" key="6">
    <source>
        <dbReference type="EMBL" id="GES17566.1"/>
    </source>
</evidence>
<dbReference type="RefSeq" id="WP_170321241.1">
    <property type="nucleotide sequence ID" value="NZ_BAAAHM010000001.1"/>
</dbReference>
<dbReference type="PANTHER" id="PTHR46847:SF1">
    <property type="entry name" value="D-ALLOSE-BINDING PERIPLASMIC PROTEIN-RELATED"/>
    <property type="match status" value="1"/>
</dbReference>
<dbReference type="GO" id="GO:0030246">
    <property type="term" value="F:carbohydrate binding"/>
    <property type="evidence" value="ECO:0007669"/>
    <property type="project" value="UniProtKB-ARBA"/>
</dbReference>
<evidence type="ECO:0000256" key="4">
    <source>
        <dbReference type="SAM" id="SignalP"/>
    </source>
</evidence>
<sequence>MTTESRRLALVAFLATAGLLISACSSSGGSPGATKSGENGTAAGNPGLKEAADYIAANARNPTSIGVSDLEEAPPKGKKVIMLLVTPQPIAARVATGMREGSAALGWDFSTINAGSSPADAIKAFEAALQKTPDAICICGTADSTVFTSQIAEAKSKGVTVIQNVGAEGPVDGVLANVAGSDQIVLYAKLVAAYFITESDGKGRAGLFNINAFPILKAFTGAFIAAVKTWCPGCTVDDQNQQLADVGTKTPANVVAYFQRNPQAKWAVFGNGDTALGVSTALKTAGISGINIIGESPSAPNLEALKTGDERAWAGYPVEMMGWRTIDALARHYAGDDVAAAVAVPLPGQMITKANVNTIAIEEGQYVAVAGFRDQFKKAWHVG</sequence>
<keyword evidence="3 4" id="KW-0732">Signal</keyword>
<dbReference type="PROSITE" id="PS51257">
    <property type="entry name" value="PROKAR_LIPOPROTEIN"/>
    <property type="match status" value="1"/>
</dbReference>
<feature type="domain" description="Periplasmic binding protein" evidence="5">
    <location>
        <begin position="90"/>
        <end position="335"/>
    </location>
</feature>
<evidence type="ECO:0000256" key="2">
    <source>
        <dbReference type="ARBA" id="ARBA00007639"/>
    </source>
</evidence>
<organism evidence="6 7">
    <name type="scientific">Acrocarpospora pleiomorpha</name>
    <dbReference type="NCBI Taxonomy" id="90975"/>
    <lineage>
        <taxon>Bacteria</taxon>
        <taxon>Bacillati</taxon>
        <taxon>Actinomycetota</taxon>
        <taxon>Actinomycetes</taxon>
        <taxon>Streptosporangiales</taxon>
        <taxon>Streptosporangiaceae</taxon>
        <taxon>Acrocarpospora</taxon>
    </lineage>
</organism>
<evidence type="ECO:0000313" key="7">
    <source>
        <dbReference type="Proteomes" id="UP000377595"/>
    </source>
</evidence>
<reference evidence="6 7" key="1">
    <citation type="submission" date="2019-10" db="EMBL/GenBank/DDBJ databases">
        <title>Whole genome shotgun sequence of Acrocarpospora pleiomorpha NBRC 16267.</title>
        <authorList>
            <person name="Ichikawa N."/>
            <person name="Kimura A."/>
            <person name="Kitahashi Y."/>
            <person name="Komaki H."/>
            <person name="Oguchi A."/>
        </authorList>
    </citation>
    <scope>NUCLEOTIDE SEQUENCE [LARGE SCALE GENOMIC DNA]</scope>
    <source>
        <strain evidence="6 7">NBRC 16267</strain>
    </source>
</reference>
<dbReference type="GO" id="GO:0030313">
    <property type="term" value="C:cell envelope"/>
    <property type="evidence" value="ECO:0007669"/>
    <property type="project" value="UniProtKB-SubCell"/>
</dbReference>
<dbReference type="AlphaFoldDB" id="A0A5M3XA84"/>
<comment type="similarity">
    <text evidence="2">Belongs to the bacterial solute-binding protein 2 family.</text>
</comment>
<dbReference type="InterPro" id="IPR028082">
    <property type="entry name" value="Peripla_BP_I"/>
</dbReference>
<dbReference type="Gene3D" id="3.40.50.2300">
    <property type="match status" value="2"/>
</dbReference>
<name>A0A5M3XA84_9ACTN</name>
<accession>A0A5M3XA84</accession>
<dbReference type="SUPFAM" id="SSF53822">
    <property type="entry name" value="Periplasmic binding protein-like I"/>
    <property type="match status" value="1"/>
</dbReference>
<comment type="subcellular location">
    <subcellularLocation>
        <location evidence="1">Cell envelope</location>
    </subcellularLocation>
</comment>
<protein>
    <recommendedName>
        <fullName evidence="5">Periplasmic binding protein domain-containing protein</fullName>
    </recommendedName>
</protein>
<dbReference type="InterPro" id="IPR025997">
    <property type="entry name" value="SBP_2_dom"/>
</dbReference>
<proteinExistence type="inferred from homology"/>
<dbReference type="Pfam" id="PF13407">
    <property type="entry name" value="Peripla_BP_4"/>
    <property type="match status" value="1"/>
</dbReference>
<feature type="signal peptide" evidence="4">
    <location>
        <begin position="1"/>
        <end position="23"/>
    </location>
</feature>
<evidence type="ECO:0000256" key="1">
    <source>
        <dbReference type="ARBA" id="ARBA00004196"/>
    </source>
</evidence>
<keyword evidence="7" id="KW-1185">Reference proteome</keyword>
<comment type="caution">
    <text evidence="6">The sequence shown here is derived from an EMBL/GenBank/DDBJ whole genome shotgun (WGS) entry which is preliminary data.</text>
</comment>
<gene>
    <name evidence="6" type="ORF">Aple_004610</name>
</gene>
<evidence type="ECO:0000256" key="3">
    <source>
        <dbReference type="ARBA" id="ARBA00022729"/>
    </source>
</evidence>
<evidence type="ECO:0000259" key="5">
    <source>
        <dbReference type="Pfam" id="PF13407"/>
    </source>
</evidence>
<dbReference type="PANTHER" id="PTHR46847">
    <property type="entry name" value="D-ALLOSE-BINDING PERIPLASMIC PROTEIN-RELATED"/>
    <property type="match status" value="1"/>
</dbReference>
<dbReference type="EMBL" id="BLAF01000004">
    <property type="protein sequence ID" value="GES17566.1"/>
    <property type="molecule type" value="Genomic_DNA"/>
</dbReference>
<feature type="chain" id="PRO_5038496194" description="Periplasmic binding protein domain-containing protein" evidence="4">
    <location>
        <begin position="24"/>
        <end position="383"/>
    </location>
</feature>
<dbReference type="Proteomes" id="UP000377595">
    <property type="component" value="Unassembled WGS sequence"/>
</dbReference>